<dbReference type="PANTHER" id="PTHR30146:SF109">
    <property type="entry name" value="HTH-TYPE TRANSCRIPTIONAL REGULATOR GALS"/>
    <property type="match status" value="1"/>
</dbReference>
<organism evidence="6 7">
    <name type="scientific">Hydrogenibacillus schlegelii</name>
    <name type="common">Bacillus schlegelii</name>
    <dbReference type="NCBI Taxonomy" id="1484"/>
    <lineage>
        <taxon>Bacteria</taxon>
        <taxon>Bacillati</taxon>
        <taxon>Bacillota</taxon>
        <taxon>Bacilli</taxon>
        <taxon>Bacillales</taxon>
        <taxon>Bacillales Family X. Incertae Sedis</taxon>
        <taxon>Hydrogenibacillus</taxon>
    </lineage>
</organism>
<feature type="domain" description="Transcriptional regulator LacI/GalR-like sensor" evidence="5">
    <location>
        <begin position="20"/>
        <end position="173"/>
    </location>
</feature>
<dbReference type="Proteomes" id="UP000244180">
    <property type="component" value="Unassembled WGS sequence"/>
</dbReference>
<dbReference type="GO" id="GO:0003700">
    <property type="term" value="F:DNA-binding transcription factor activity"/>
    <property type="evidence" value="ECO:0007669"/>
    <property type="project" value="TreeGrafter"/>
</dbReference>
<proteinExistence type="predicted"/>
<evidence type="ECO:0000256" key="4">
    <source>
        <dbReference type="SAM" id="MobiDB-lite"/>
    </source>
</evidence>
<evidence type="ECO:0000313" key="6">
    <source>
        <dbReference type="EMBL" id="PTQ51020.1"/>
    </source>
</evidence>
<feature type="region of interest" description="Disordered" evidence="4">
    <location>
        <begin position="176"/>
        <end position="202"/>
    </location>
</feature>
<protein>
    <submittedName>
        <fullName evidence="6">Transcriptional regulator, LacI family</fullName>
    </submittedName>
</protein>
<dbReference type="PANTHER" id="PTHR30146">
    <property type="entry name" value="LACI-RELATED TRANSCRIPTIONAL REPRESSOR"/>
    <property type="match status" value="1"/>
</dbReference>
<keyword evidence="2" id="KW-0238">DNA-binding</keyword>
<gene>
    <name evidence="6" type="ORF">HSCHL_1703</name>
</gene>
<comment type="caution">
    <text evidence="6">The sequence shown here is derived from an EMBL/GenBank/DDBJ whole genome shotgun (WGS) entry which is preliminary data.</text>
</comment>
<keyword evidence="3" id="KW-0804">Transcription</keyword>
<dbReference type="AlphaFoldDB" id="A0A2T5G498"/>
<dbReference type="SUPFAM" id="SSF53822">
    <property type="entry name" value="Periplasmic binding protein-like I"/>
    <property type="match status" value="1"/>
</dbReference>
<sequence length="202" mass="20903">MGITMPPTISGVARATGVVLVPESGAVESCRERLTAFAERLLSRGIDAASVVALPALVPKAWTTVVHQTAEVAPTAVFACNDWLDLDVLRSVRTPGLSVSEAVGIVGFDDTPLAALAAPPFSSVAQSLRDMGRLAVSVLLFGSGQVSGSGQGGPTLQFGEEWRFPPELVVRASSARTRGSLRRTSGAGGGHRRGEAIANEGR</sequence>
<dbReference type="Pfam" id="PF13377">
    <property type="entry name" value="Peripla_BP_3"/>
    <property type="match status" value="1"/>
</dbReference>
<keyword evidence="1" id="KW-0805">Transcription regulation</keyword>
<evidence type="ECO:0000256" key="1">
    <source>
        <dbReference type="ARBA" id="ARBA00023015"/>
    </source>
</evidence>
<evidence type="ECO:0000256" key="3">
    <source>
        <dbReference type="ARBA" id="ARBA00023163"/>
    </source>
</evidence>
<evidence type="ECO:0000256" key="2">
    <source>
        <dbReference type="ARBA" id="ARBA00023125"/>
    </source>
</evidence>
<dbReference type="GO" id="GO:0000976">
    <property type="term" value="F:transcription cis-regulatory region binding"/>
    <property type="evidence" value="ECO:0007669"/>
    <property type="project" value="TreeGrafter"/>
</dbReference>
<dbReference type="InterPro" id="IPR028082">
    <property type="entry name" value="Peripla_BP_I"/>
</dbReference>
<evidence type="ECO:0000259" key="5">
    <source>
        <dbReference type="Pfam" id="PF13377"/>
    </source>
</evidence>
<name>A0A2T5G498_HYDSH</name>
<accession>A0A2T5G498</accession>
<evidence type="ECO:0000313" key="7">
    <source>
        <dbReference type="Proteomes" id="UP000244180"/>
    </source>
</evidence>
<reference evidence="6 7" key="1">
    <citation type="submission" date="2017-08" db="EMBL/GenBank/DDBJ databases">
        <title>Burning lignite coal seam in the remote Altai Mountains harbors a hydrogen-driven thermophilic microbial community.</title>
        <authorList>
            <person name="Kadnikov V.V."/>
            <person name="Mardanov A.V."/>
            <person name="Ivasenko D."/>
            <person name="Beletsky A.V."/>
            <person name="Karnachuk O.V."/>
            <person name="Ravin N.V."/>
        </authorList>
    </citation>
    <scope>NUCLEOTIDE SEQUENCE [LARGE SCALE GENOMIC DNA]</scope>
    <source>
        <strain evidence="6">AL33</strain>
    </source>
</reference>
<dbReference type="InterPro" id="IPR046335">
    <property type="entry name" value="LacI/GalR-like_sensor"/>
</dbReference>
<dbReference type="EMBL" id="PEBV01000056">
    <property type="protein sequence ID" value="PTQ51020.1"/>
    <property type="molecule type" value="Genomic_DNA"/>
</dbReference>
<dbReference type="Gene3D" id="3.40.50.2300">
    <property type="match status" value="2"/>
</dbReference>